<name>F9T3D2_9VIBR</name>
<dbReference type="Pfam" id="PF01810">
    <property type="entry name" value="LysE"/>
    <property type="match status" value="1"/>
</dbReference>
<feature type="transmembrane region" description="Helical" evidence="6">
    <location>
        <begin position="178"/>
        <end position="200"/>
    </location>
</feature>
<keyword evidence="5 6" id="KW-0472">Membrane</keyword>
<evidence type="ECO:0000256" key="1">
    <source>
        <dbReference type="ARBA" id="ARBA00004651"/>
    </source>
</evidence>
<keyword evidence="3 6" id="KW-0812">Transmembrane</keyword>
<dbReference type="PANTHER" id="PTHR30086:SF20">
    <property type="entry name" value="ARGININE EXPORTER PROTEIN ARGO-RELATED"/>
    <property type="match status" value="1"/>
</dbReference>
<feature type="transmembrane region" description="Helical" evidence="6">
    <location>
        <begin position="40"/>
        <end position="66"/>
    </location>
</feature>
<evidence type="ECO:0000256" key="4">
    <source>
        <dbReference type="ARBA" id="ARBA00022989"/>
    </source>
</evidence>
<evidence type="ECO:0000313" key="7">
    <source>
        <dbReference type="EMBL" id="AIW15903.1"/>
    </source>
</evidence>
<reference evidence="8 9" key="2">
    <citation type="journal article" date="2012" name="Int. J. Syst. Evol. Microbiol.">
        <title>Vibrio caribbeanicus sp. nov., isolated from the marine sponge Scleritoderma cyanea.</title>
        <authorList>
            <person name="Hoffmann M."/>
            <person name="Monday S.R."/>
            <person name="Allard M.W."/>
            <person name="Strain E.A."/>
            <person name="Whittaker P."/>
            <person name="Naum M."/>
            <person name="McCarthy P.J."/>
            <person name="Lopez J.V."/>
            <person name="Fischer M."/>
            <person name="Brown E.W."/>
        </authorList>
    </citation>
    <scope>NUCLEOTIDE SEQUENCE [LARGE SCALE GENOMIC DNA]</scope>
    <source>
        <strain evidence="8 9">ATCC 19109</strain>
    </source>
</reference>
<protein>
    <submittedName>
        <fullName evidence="7">Amino acid transporter LysE</fullName>
    </submittedName>
    <submittedName>
        <fullName evidence="8">Transporter protein</fullName>
    </submittedName>
</protein>
<dbReference type="AlphaFoldDB" id="F9T3D2"/>
<dbReference type="eggNOG" id="COG1280">
    <property type="taxonomic scope" value="Bacteria"/>
</dbReference>
<dbReference type="GO" id="GO:0033228">
    <property type="term" value="P:cysteine export across plasma membrane"/>
    <property type="evidence" value="ECO:0007669"/>
    <property type="project" value="TreeGrafter"/>
</dbReference>
<dbReference type="GO" id="GO:0015171">
    <property type="term" value="F:amino acid transmembrane transporter activity"/>
    <property type="evidence" value="ECO:0007669"/>
    <property type="project" value="TreeGrafter"/>
</dbReference>
<organism evidence="7 10">
    <name type="scientific">Vibrio tubiashii ATCC 19109</name>
    <dbReference type="NCBI Taxonomy" id="1051646"/>
    <lineage>
        <taxon>Bacteria</taxon>
        <taxon>Pseudomonadati</taxon>
        <taxon>Pseudomonadota</taxon>
        <taxon>Gammaproteobacteria</taxon>
        <taxon>Vibrionales</taxon>
        <taxon>Vibrionaceae</taxon>
        <taxon>Vibrio</taxon>
        <taxon>Vibrio oreintalis group</taxon>
    </lineage>
</organism>
<dbReference type="EMBL" id="CP009355">
    <property type="protein sequence ID" value="AIW15903.1"/>
    <property type="molecule type" value="Genomic_DNA"/>
</dbReference>
<dbReference type="GeneID" id="23446535"/>
<evidence type="ECO:0000313" key="8">
    <source>
        <dbReference type="EMBL" id="EGU57116.1"/>
    </source>
</evidence>
<evidence type="ECO:0000256" key="5">
    <source>
        <dbReference type="ARBA" id="ARBA00023136"/>
    </source>
</evidence>
<evidence type="ECO:0000313" key="10">
    <source>
        <dbReference type="Proteomes" id="UP000030071"/>
    </source>
</evidence>
<dbReference type="Proteomes" id="UP000003836">
    <property type="component" value="Unassembled WGS sequence"/>
</dbReference>
<keyword evidence="2" id="KW-1003">Cell membrane</keyword>
<proteinExistence type="predicted"/>
<comment type="subcellular location">
    <subcellularLocation>
        <location evidence="1">Cell membrane</location>
        <topology evidence="1">Multi-pass membrane protein</topology>
    </subcellularLocation>
</comment>
<dbReference type="EMBL" id="AFWI01000090">
    <property type="protein sequence ID" value="EGU57116.1"/>
    <property type="molecule type" value="Genomic_DNA"/>
</dbReference>
<dbReference type="PATRIC" id="fig|1051646.9.peg.3421"/>
<evidence type="ECO:0000256" key="6">
    <source>
        <dbReference type="SAM" id="Phobius"/>
    </source>
</evidence>
<feature type="transmembrane region" description="Helical" evidence="6">
    <location>
        <begin position="111"/>
        <end position="130"/>
    </location>
</feature>
<keyword evidence="4 6" id="KW-1133">Transmembrane helix</keyword>
<evidence type="ECO:0000256" key="3">
    <source>
        <dbReference type="ARBA" id="ARBA00022692"/>
    </source>
</evidence>
<dbReference type="InterPro" id="IPR001123">
    <property type="entry name" value="LeuE-type"/>
</dbReference>
<dbReference type="STRING" id="1051646.IX91_17535"/>
<feature type="transmembrane region" description="Helical" evidence="6">
    <location>
        <begin position="142"/>
        <end position="166"/>
    </location>
</feature>
<keyword evidence="9" id="KW-1185">Reference proteome</keyword>
<reference evidence="7 10" key="3">
    <citation type="submission" date="2014-08" db="EMBL/GenBank/DDBJ databases">
        <title>First Complete Genome Sequence of the Shellfish Pathogen Vibrio tubiashii.</title>
        <authorList>
            <person name="Richards G.P."/>
            <person name="Needleman D.S."/>
            <person name="Watson M.A."/>
            <person name="Bono J.L."/>
        </authorList>
    </citation>
    <scope>NUCLEOTIDE SEQUENCE [LARGE SCALE GENOMIC DNA]</scope>
    <source>
        <strain evidence="7 10">ATCC 19109</strain>
    </source>
</reference>
<sequence length="206" mass="22193">MEYLLSVALFAISSSVTPGPNNIMVMTSGVNFGVKKTLPLLLGICVGFTIMLLLVGLGFGQLFYVFPQLDLVIKTLGTAYLLYLAWQIAQSGNVSAAGGQSKPLGFMKGALFQWVNGKAWVVAIGAISAFTTVGDTYMSQNLTIAMTFFVASFPCVGVWLMFGSVLRQYLQKPSYLRLFNLTMSILLAISVLPVVIDIAAELNIVV</sequence>
<reference evidence="8" key="1">
    <citation type="submission" date="2011-08" db="EMBL/GenBank/DDBJ databases">
        <authorList>
            <person name="Hoffman M."/>
            <person name="Strain E.A."/>
            <person name="Brown E."/>
            <person name="Allard M.W."/>
        </authorList>
    </citation>
    <scope>NUCLEOTIDE SEQUENCE</scope>
    <source>
        <strain evidence="8">ATCC 19109</strain>
    </source>
</reference>
<dbReference type="PANTHER" id="PTHR30086">
    <property type="entry name" value="ARGININE EXPORTER PROTEIN ARGO"/>
    <property type="match status" value="1"/>
</dbReference>
<evidence type="ECO:0000256" key="2">
    <source>
        <dbReference type="ARBA" id="ARBA00022475"/>
    </source>
</evidence>
<dbReference type="Proteomes" id="UP000030071">
    <property type="component" value="Chromosome 2"/>
</dbReference>
<dbReference type="RefSeq" id="WP_004744014.1">
    <property type="nucleotide sequence ID" value="NZ_AFWI01000090.1"/>
</dbReference>
<dbReference type="KEGG" id="vtu:IX91_17535"/>
<evidence type="ECO:0000313" key="9">
    <source>
        <dbReference type="Proteomes" id="UP000003836"/>
    </source>
</evidence>
<dbReference type="HOGENOM" id="CLU_079569_1_0_6"/>
<accession>F9T3D2</accession>
<gene>
    <name evidence="7" type="ORF">IX91_17535</name>
    <name evidence="8" type="ORF">VITU9109_00655</name>
</gene>
<dbReference type="GO" id="GO:0005886">
    <property type="term" value="C:plasma membrane"/>
    <property type="evidence" value="ECO:0007669"/>
    <property type="project" value="UniProtKB-SubCell"/>
</dbReference>